<proteinExistence type="predicted"/>
<dbReference type="FunFam" id="3.40.30.10:FF:000005">
    <property type="entry name" value="Glutaredoxin 5"/>
    <property type="match status" value="1"/>
</dbReference>
<dbReference type="GO" id="GO:0005759">
    <property type="term" value="C:mitochondrial matrix"/>
    <property type="evidence" value="ECO:0007669"/>
    <property type="project" value="TreeGrafter"/>
</dbReference>
<dbReference type="InterPro" id="IPR004480">
    <property type="entry name" value="Monothiol_GRX-rel"/>
</dbReference>
<gene>
    <name evidence="9" type="primary">Glrx5</name>
    <name evidence="9" type="ORF">Anas_09825</name>
</gene>
<comment type="caution">
    <text evidence="9">The sequence shown here is derived from an EMBL/GenBank/DDBJ whole genome shotgun (WGS) entry which is preliminary data.</text>
</comment>
<dbReference type="InterPro" id="IPR002109">
    <property type="entry name" value="Glutaredoxin"/>
</dbReference>
<dbReference type="GO" id="GO:0051537">
    <property type="term" value="F:2 iron, 2 sulfur cluster binding"/>
    <property type="evidence" value="ECO:0007669"/>
    <property type="project" value="UniProtKB-KW"/>
</dbReference>
<reference evidence="9 10" key="1">
    <citation type="journal article" date="2019" name="PLoS Biol.">
        <title>Sex chromosomes control vertical transmission of feminizing Wolbachia symbionts in an isopod.</title>
        <authorList>
            <person name="Becking T."/>
            <person name="Chebbi M.A."/>
            <person name="Giraud I."/>
            <person name="Moumen B."/>
            <person name="Laverre T."/>
            <person name="Caubet Y."/>
            <person name="Peccoud J."/>
            <person name="Gilbert C."/>
            <person name="Cordaux R."/>
        </authorList>
    </citation>
    <scope>NUCLEOTIDE SEQUENCE [LARGE SCALE GENOMIC DNA]</scope>
    <source>
        <strain evidence="9">ANa2</strain>
        <tissue evidence="9">Whole body excluding digestive tract and cuticle</tissue>
    </source>
</reference>
<evidence type="ECO:0000256" key="2">
    <source>
        <dbReference type="ARBA" id="ARBA00022723"/>
    </source>
</evidence>
<dbReference type="EMBL" id="SEYY01003988">
    <property type="protein sequence ID" value="KAB7504002.1"/>
    <property type="molecule type" value="Genomic_DNA"/>
</dbReference>
<evidence type="ECO:0000256" key="3">
    <source>
        <dbReference type="ARBA" id="ARBA00023004"/>
    </source>
</evidence>
<accession>A0A5N5TBX2</accession>
<keyword evidence="2" id="KW-0479">Metal-binding</keyword>
<evidence type="ECO:0000256" key="1">
    <source>
        <dbReference type="ARBA" id="ARBA00022714"/>
    </source>
</evidence>
<evidence type="ECO:0000256" key="6">
    <source>
        <dbReference type="ARBA" id="ARBA00067456"/>
    </source>
</evidence>
<keyword evidence="5" id="KW-0676">Redox-active center</keyword>
<feature type="domain" description="Glutaredoxin" evidence="8">
    <location>
        <begin position="52"/>
        <end position="116"/>
    </location>
</feature>
<sequence length="157" mass="17763">MNKFIFGLSQNSKQILLLKNASKISQTFQKFSSSVDIGSKEHLNNLVSKSKVVVFMKGNPEEPKCGFSNAVVQIMRMHDVKYDAHDVLQDERIRQGIKDYSEWPTIPQVFLNGELIGGCDILIQMHQNGELIEQLQKNGITSALIQEVNEKGEKDEK</sequence>
<evidence type="ECO:0000256" key="5">
    <source>
        <dbReference type="ARBA" id="ARBA00023284"/>
    </source>
</evidence>
<dbReference type="Gene3D" id="3.40.30.10">
    <property type="entry name" value="Glutaredoxin"/>
    <property type="match status" value="1"/>
</dbReference>
<dbReference type="SUPFAM" id="SSF52833">
    <property type="entry name" value="Thioredoxin-like"/>
    <property type="match status" value="1"/>
</dbReference>
<dbReference type="PROSITE" id="PS51354">
    <property type="entry name" value="GLUTAREDOXIN_2"/>
    <property type="match status" value="1"/>
</dbReference>
<keyword evidence="1" id="KW-0001">2Fe-2S</keyword>
<dbReference type="InterPro" id="IPR033658">
    <property type="entry name" value="GRX_PICOT-like"/>
</dbReference>
<dbReference type="NCBIfam" id="TIGR00365">
    <property type="entry name" value="Grx4 family monothiol glutaredoxin"/>
    <property type="match status" value="1"/>
</dbReference>
<evidence type="ECO:0000256" key="4">
    <source>
        <dbReference type="ARBA" id="ARBA00023014"/>
    </source>
</evidence>
<evidence type="ECO:0000259" key="8">
    <source>
        <dbReference type="Pfam" id="PF00462"/>
    </source>
</evidence>
<organism evidence="9 10">
    <name type="scientific">Armadillidium nasatum</name>
    <dbReference type="NCBI Taxonomy" id="96803"/>
    <lineage>
        <taxon>Eukaryota</taxon>
        <taxon>Metazoa</taxon>
        <taxon>Ecdysozoa</taxon>
        <taxon>Arthropoda</taxon>
        <taxon>Crustacea</taxon>
        <taxon>Multicrustacea</taxon>
        <taxon>Malacostraca</taxon>
        <taxon>Eumalacostraca</taxon>
        <taxon>Peracarida</taxon>
        <taxon>Isopoda</taxon>
        <taxon>Oniscidea</taxon>
        <taxon>Crinocheta</taxon>
        <taxon>Armadillidiidae</taxon>
        <taxon>Armadillidium</taxon>
    </lineage>
</organism>
<evidence type="ECO:0000313" key="10">
    <source>
        <dbReference type="Proteomes" id="UP000326759"/>
    </source>
</evidence>
<protein>
    <recommendedName>
        <fullName evidence="6">Glutaredoxin-related protein 5, mitochondrial</fullName>
    </recommendedName>
    <alternativeName>
        <fullName evidence="7">Monothiol glutaredoxin-5</fullName>
    </alternativeName>
</protein>
<dbReference type="InterPro" id="IPR036249">
    <property type="entry name" value="Thioredoxin-like_sf"/>
</dbReference>
<keyword evidence="10" id="KW-1185">Reference proteome</keyword>
<dbReference type="OrthoDB" id="415696at2759"/>
<dbReference type="Pfam" id="PF00462">
    <property type="entry name" value="Glutaredoxin"/>
    <property type="match status" value="1"/>
</dbReference>
<dbReference type="PANTHER" id="PTHR10293">
    <property type="entry name" value="GLUTAREDOXIN FAMILY MEMBER"/>
    <property type="match status" value="1"/>
</dbReference>
<dbReference type="PANTHER" id="PTHR10293:SF16">
    <property type="entry name" value="GLUTAREDOXIN-RELATED PROTEIN 5, MITOCHONDRIAL"/>
    <property type="match status" value="1"/>
</dbReference>
<dbReference type="CDD" id="cd03028">
    <property type="entry name" value="GRX_PICOT_like"/>
    <property type="match status" value="1"/>
</dbReference>
<keyword evidence="3" id="KW-0408">Iron</keyword>
<dbReference type="GO" id="GO:0046872">
    <property type="term" value="F:metal ion binding"/>
    <property type="evidence" value="ECO:0007669"/>
    <property type="project" value="UniProtKB-KW"/>
</dbReference>
<name>A0A5N5TBX2_9CRUS</name>
<evidence type="ECO:0000256" key="7">
    <source>
        <dbReference type="ARBA" id="ARBA00076083"/>
    </source>
</evidence>
<dbReference type="Proteomes" id="UP000326759">
    <property type="component" value="Unassembled WGS sequence"/>
</dbReference>
<dbReference type="AlphaFoldDB" id="A0A5N5TBX2"/>
<keyword evidence="4" id="KW-0411">Iron-sulfur</keyword>
<evidence type="ECO:0000313" key="9">
    <source>
        <dbReference type="EMBL" id="KAB7504002.1"/>
    </source>
</evidence>